<protein>
    <recommendedName>
        <fullName evidence="4">Polysaccharide biosynthesis protein</fullName>
    </recommendedName>
</protein>
<feature type="transmembrane region" description="Helical" evidence="1">
    <location>
        <begin position="303"/>
        <end position="321"/>
    </location>
</feature>
<keyword evidence="3" id="KW-1185">Reference proteome</keyword>
<evidence type="ECO:0008006" key="4">
    <source>
        <dbReference type="Google" id="ProtNLM"/>
    </source>
</evidence>
<dbReference type="RefSeq" id="WP_237606708.1">
    <property type="nucleotide sequence ID" value="NZ_JAIRBB010000001.1"/>
</dbReference>
<comment type="caution">
    <text evidence="2">The sequence shown here is derived from an EMBL/GenBank/DDBJ whole genome shotgun (WGS) entry which is preliminary data.</text>
</comment>
<evidence type="ECO:0000256" key="1">
    <source>
        <dbReference type="SAM" id="Phobius"/>
    </source>
</evidence>
<feature type="transmembrane region" description="Helical" evidence="1">
    <location>
        <begin position="133"/>
        <end position="151"/>
    </location>
</feature>
<proteinExistence type="predicted"/>
<dbReference type="AlphaFoldDB" id="A0A9X1U4Y4"/>
<keyword evidence="1" id="KW-0472">Membrane</keyword>
<name>A0A9X1U4Y4_9FLAO</name>
<feature type="transmembrane region" description="Helical" evidence="1">
    <location>
        <begin position="74"/>
        <end position="94"/>
    </location>
</feature>
<organism evidence="2 3">
    <name type="scientific">Aequorivita xiaoshiensis</name>
    <dbReference type="NCBI Taxonomy" id="2874476"/>
    <lineage>
        <taxon>Bacteria</taxon>
        <taxon>Pseudomonadati</taxon>
        <taxon>Bacteroidota</taxon>
        <taxon>Flavobacteriia</taxon>
        <taxon>Flavobacteriales</taxon>
        <taxon>Flavobacteriaceae</taxon>
        <taxon>Aequorivita</taxon>
    </lineage>
</organism>
<feature type="transmembrane region" description="Helical" evidence="1">
    <location>
        <begin position="210"/>
        <end position="230"/>
    </location>
</feature>
<feature type="transmembrane region" description="Helical" evidence="1">
    <location>
        <begin position="171"/>
        <end position="189"/>
    </location>
</feature>
<feature type="transmembrane region" description="Helical" evidence="1">
    <location>
        <begin position="15"/>
        <end position="34"/>
    </location>
</feature>
<gene>
    <name evidence="2" type="ORF">K8344_02480</name>
</gene>
<evidence type="ECO:0000313" key="3">
    <source>
        <dbReference type="Proteomes" id="UP001139462"/>
    </source>
</evidence>
<dbReference type="EMBL" id="JAIRBB010000001">
    <property type="protein sequence ID" value="MCG2429973.1"/>
    <property type="molecule type" value="Genomic_DNA"/>
</dbReference>
<evidence type="ECO:0000313" key="2">
    <source>
        <dbReference type="EMBL" id="MCG2429973.1"/>
    </source>
</evidence>
<reference evidence="2" key="1">
    <citation type="submission" date="2021-09" db="EMBL/GenBank/DDBJ databases">
        <title>Genome of Aequorivita sp. strain F64183.</title>
        <authorList>
            <person name="Wang Y."/>
        </authorList>
    </citation>
    <scope>NUCLEOTIDE SEQUENCE</scope>
    <source>
        <strain evidence="2">F64183</strain>
    </source>
</reference>
<dbReference type="Proteomes" id="UP001139462">
    <property type="component" value="Unassembled WGS sequence"/>
</dbReference>
<feature type="transmembrane region" description="Helical" evidence="1">
    <location>
        <begin position="100"/>
        <end position="121"/>
    </location>
</feature>
<keyword evidence="1" id="KW-0812">Transmembrane</keyword>
<feature type="transmembrane region" description="Helical" evidence="1">
    <location>
        <begin position="242"/>
        <end position="263"/>
    </location>
</feature>
<sequence length="324" mass="36517">MSKIEAGKTVISKDIFISILVSGVVAPIVISYYFSLRYESLHFIFLTISGLSINSMILAYNTLRLNKNFLKSQLFHNGYKVVFLLTFVLLYFFIAFKVDYIVLVATAILFVFGILAFWNIYQNISISQERTSSLLNYFFSFSINMALLTALSYGERILIANELGEEVFGNYFYYSTIFLFPLTLLQYYVGFKELVYFKEGVNKKLLHSKLLKIFVGGALIVAAVILLVKIDGGTFLTIDIKTNLILVILLSALGIIKLVYGLFSALMGAKAKYQDIYLINIFTFVLLAILLPTLFLIGVTVNLVVLGLIIIFAARGAFIYLKYA</sequence>
<feature type="transmembrane region" description="Helical" evidence="1">
    <location>
        <begin position="40"/>
        <end position="62"/>
    </location>
</feature>
<feature type="transmembrane region" description="Helical" evidence="1">
    <location>
        <begin position="275"/>
        <end position="297"/>
    </location>
</feature>
<keyword evidence="1" id="KW-1133">Transmembrane helix</keyword>
<accession>A0A9X1U4Y4</accession>